<dbReference type="InterPro" id="IPR013083">
    <property type="entry name" value="Znf_RING/FYVE/PHD"/>
</dbReference>
<dbReference type="Gene3D" id="3.30.40.10">
    <property type="entry name" value="Zinc/RING finger domain, C3HC4 (zinc finger)"/>
    <property type="match status" value="1"/>
</dbReference>
<reference evidence="7" key="1">
    <citation type="submission" date="2023-03" db="EMBL/GenBank/DDBJ databases">
        <title>Massive genome expansion in bonnet fungi (Mycena s.s.) driven by repeated elements and novel gene families across ecological guilds.</title>
        <authorList>
            <consortium name="Lawrence Berkeley National Laboratory"/>
            <person name="Harder C.B."/>
            <person name="Miyauchi S."/>
            <person name="Viragh M."/>
            <person name="Kuo A."/>
            <person name="Thoen E."/>
            <person name="Andreopoulos B."/>
            <person name="Lu D."/>
            <person name="Skrede I."/>
            <person name="Drula E."/>
            <person name="Henrissat B."/>
            <person name="Morin E."/>
            <person name="Kohler A."/>
            <person name="Barry K."/>
            <person name="LaButti K."/>
            <person name="Morin E."/>
            <person name="Salamov A."/>
            <person name="Lipzen A."/>
            <person name="Mereny Z."/>
            <person name="Hegedus B."/>
            <person name="Baldrian P."/>
            <person name="Stursova M."/>
            <person name="Weitz H."/>
            <person name="Taylor A."/>
            <person name="Grigoriev I.V."/>
            <person name="Nagy L.G."/>
            <person name="Martin F."/>
            <person name="Kauserud H."/>
        </authorList>
    </citation>
    <scope>NUCLEOTIDE SEQUENCE</scope>
    <source>
        <strain evidence="7">CBHHK200</strain>
    </source>
</reference>
<proteinExistence type="predicted"/>
<keyword evidence="8" id="KW-1185">Reference proteome</keyword>
<keyword evidence="3" id="KW-0862">Zinc</keyword>
<name>A0AAD6X9Y8_9AGAR</name>
<comment type="caution">
    <text evidence="7">The sequence shown here is derived from an EMBL/GenBank/DDBJ whole genome shotgun (WGS) entry which is preliminary data.</text>
</comment>
<evidence type="ECO:0000313" key="7">
    <source>
        <dbReference type="EMBL" id="KAJ7040326.1"/>
    </source>
</evidence>
<evidence type="ECO:0000256" key="5">
    <source>
        <dbReference type="SAM" id="MobiDB-lite"/>
    </source>
</evidence>
<dbReference type="GO" id="GO:0005737">
    <property type="term" value="C:cytoplasm"/>
    <property type="evidence" value="ECO:0007669"/>
    <property type="project" value="TreeGrafter"/>
</dbReference>
<dbReference type="InterPro" id="IPR001841">
    <property type="entry name" value="Znf_RING"/>
</dbReference>
<evidence type="ECO:0000313" key="8">
    <source>
        <dbReference type="Proteomes" id="UP001218188"/>
    </source>
</evidence>
<protein>
    <recommendedName>
        <fullName evidence="6">RING-type domain-containing protein</fullName>
    </recommendedName>
</protein>
<dbReference type="GO" id="GO:0016567">
    <property type="term" value="P:protein ubiquitination"/>
    <property type="evidence" value="ECO:0007669"/>
    <property type="project" value="TreeGrafter"/>
</dbReference>
<feature type="domain" description="RING-type" evidence="6">
    <location>
        <begin position="261"/>
        <end position="308"/>
    </location>
</feature>
<dbReference type="EMBL" id="JARJCM010000022">
    <property type="protein sequence ID" value="KAJ7040326.1"/>
    <property type="molecule type" value="Genomic_DNA"/>
</dbReference>
<dbReference type="Proteomes" id="UP001218188">
    <property type="component" value="Unassembled WGS sequence"/>
</dbReference>
<dbReference type="PROSITE" id="PS50089">
    <property type="entry name" value="ZF_RING_2"/>
    <property type="match status" value="1"/>
</dbReference>
<evidence type="ECO:0000256" key="2">
    <source>
        <dbReference type="ARBA" id="ARBA00022771"/>
    </source>
</evidence>
<evidence type="ECO:0000256" key="3">
    <source>
        <dbReference type="ARBA" id="ARBA00022833"/>
    </source>
</evidence>
<keyword evidence="1" id="KW-0479">Metal-binding</keyword>
<dbReference type="GO" id="GO:0061630">
    <property type="term" value="F:ubiquitin protein ligase activity"/>
    <property type="evidence" value="ECO:0007669"/>
    <property type="project" value="TreeGrafter"/>
</dbReference>
<dbReference type="Pfam" id="PF13639">
    <property type="entry name" value="zf-RING_2"/>
    <property type="match status" value="1"/>
</dbReference>
<sequence>MSSREPMWYCHECHAEMRPLMVCIVSCNRLQHSQLTPKHSQLICASCHGTFVEKIENPTDDPREFHRQAGPDLGGDGEGIPLGLETFLLALQSMAVNQGASERRPTRSPERTTVREPLHLQRWPKSYHSRALQVSRTVEFRSGSGPTSRRIRFGTGALGSEDPDQPTMSDFLQRPPGDGTGAITGPIMARYLMALLGREHMSDMFAAMGDYVFNQEALDQIITQLMENSNAGKPVPATEEIIDNLPREVLEVGSATLEKDCAVCKDQFKLDTEDPDEQVVVTLPCKHPFHEPCILPWLKSSGTCPVCRYALIPQPEHHGPPPAGDSGSRPDPRRSPPSPGAGPGGSLFQSLFDYARTGNGTGGSGGQGGSSGSRPRSNSDTTGNSSSHVPGSWNDELD</sequence>
<feature type="compositionally biased region" description="Gly residues" evidence="5">
    <location>
        <begin position="359"/>
        <end position="371"/>
    </location>
</feature>
<dbReference type="AlphaFoldDB" id="A0AAD6X9Y8"/>
<evidence type="ECO:0000259" key="6">
    <source>
        <dbReference type="PROSITE" id="PS50089"/>
    </source>
</evidence>
<accession>A0AAD6X9Y8</accession>
<dbReference type="SUPFAM" id="SSF57850">
    <property type="entry name" value="RING/U-box"/>
    <property type="match status" value="1"/>
</dbReference>
<dbReference type="SMART" id="SM00184">
    <property type="entry name" value="RING"/>
    <property type="match status" value="1"/>
</dbReference>
<feature type="region of interest" description="Disordered" evidence="5">
    <location>
        <begin position="139"/>
        <end position="180"/>
    </location>
</feature>
<feature type="compositionally biased region" description="Polar residues" evidence="5">
    <location>
        <begin position="380"/>
        <end position="389"/>
    </location>
</feature>
<evidence type="ECO:0000256" key="4">
    <source>
        <dbReference type="PROSITE-ProRule" id="PRU00175"/>
    </source>
</evidence>
<organism evidence="7 8">
    <name type="scientific">Mycena alexandri</name>
    <dbReference type="NCBI Taxonomy" id="1745969"/>
    <lineage>
        <taxon>Eukaryota</taxon>
        <taxon>Fungi</taxon>
        <taxon>Dikarya</taxon>
        <taxon>Basidiomycota</taxon>
        <taxon>Agaricomycotina</taxon>
        <taxon>Agaricomycetes</taxon>
        <taxon>Agaricomycetidae</taxon>
        <taxon>Agaricales</taxon>
        <taxon>Marasmiineae</taxon>
        <taxon>Mycenaceae</taxon>
        <taxon>Mycena</taxon>
    </lineage>
</organism>
<evidence type="ECO:0000256" key="1">
    <source>
        <dbReference type="ARBA" id="ARBA00022723"/>
    </source>
</evidence>
<dbReference type="PANTHER" id="PTHR15710">
    <property type="entry name" value="E3 UBIQUITIN-PROTEIN LIGASE PRAJA"/>
    <property type="match status" value="1"/>
</dbReference>
<gene>
    <name evidence="7" type="ORF">C8F04DRAFT_1219784</name>
</gene>
<feature type="region of interest" description="Disordered" evidence="5">
    <location>
        <begin position="316"/>
        <end position="398"/>
    </location>
</feature>
<dbReference type="GO" id="GO:0008270">
    <property type="term" value="F:zinc ion binding"/>
    <property type="evidence" value="ECO:0007669"/>
    <property type="project" value="UniProtKB-KW"/>
</dbReference>
<dbReference type="PANTHER" id="PTHR15710:SF243">
    <property type="entry name" value="E3 UBIQUITIN-PROTEIN LIGASE PRAJA-2 ISOFORM X1"/>
    <property type="match status" value="1"/>
</dbReference>
<keyword evidence="2 4" id="KW-0863">Zinc-finger</keyword>